<sequence>MVGLVAVTVVSISTIVPKLGVMVSFIYSLLVSARFFLVVVAVLLLILLPPASVNKMAKLKFSSKRLLRYRLLL</sequence>
<dbReference type="Proteomes" id="UP000729402">
    <property type="component" value="Unassembled WGS sequence"/>
</dbReference>
<keyword evidence="1" id="KW-1133">Transmembrane helix</keyword>
<comment type="caution">
    <text evidence="2">The sequence shown here is derived from an EMBL/GenBank/DDBJ whole genome shotgun (WGS) entry which is preliminary data.</text>
</comment>
<gene>
    <name evidence="2" type="ORF">GUJ93_ZPchr0006g41921</name>
</gene>
<evidence type="ECO:0000313" key="2">
    <source>
        <dbReference type="EMBL" id="KAG8073048.1"/>
    </source>
</evidence>
<keyword evidence="1" id="KW-0812">Transmembrane</keyword>
<keyword evidence="1" id="KW-0472">Membrane</keyword>
<feature type="transmembrane region" description="Helical" evidence="1">
    <location>
        <begin position="24"/>
        <end position="48"/>
    </location>
</feature>
<keyword evidence="3" id="KW-1185">Reference proteome</keyword>
<name>A0A8J5SIG3_ZIZPA</name>
<proteinExistence type="predicted"/>
<reference evidence="2" key="2">
    <citation type="submission" date="2021-02" db="EMBL/GenBank/DDBJ databases">
        <authorList>
            <person name="Kimball J.A."/>
            <person name="Haas M.W."/>
            <person name="Macchietto M."/>
            <person name="Kono T."/>
            <person name="Duquette J."/>
            <person name="Shao M."/>
        </authorList>
    </citation>
    <scope>NUCLEOTIDE SEQUENCE</scope>
    <source>
        <tissue evidence="2">Fresh leaf tissue</tissue>
    </source>
</reference>
<dbReference type="AlphaFoldDB" id="A0A8J5SIG3"/>
<accession>A0A8J5SIG3</accession>
<reference evidence="2" key="1">
    <citation type="journal article" date="2021" name="bioRxiv">
        <title>Whole Genome Assembly and Annotation of Northern Wild Rice, Zizania palustris L., Supports a Whole Genome Duplication in the Zizania Genus.</title>
        <authorList>
            <person name="Haas M."/>
            <person name="Kono T."/>
            <person name="Macchietto M."/>
            <person name="Millas R."/>
            <person name="McGilp L."/>
            <person name="Shao M."/>
            <person name="Duquette J."/>
            <person name="Hirsch C.N."/>
            <person name="Kimball J."/>
        </authorList>
    </citation>
    <scope>NUCLEOTIDE SEQUENCE</scope>
    <source>
        <tissue evidence="2">Fresh leaf tissue</tissue>
    </source>
</reference>
<organism evidence="2 3">
    <name type="scientific">Zizania palustris</name>
    <name type="common">Northern wild rice</name>
    <dbReference type="NCBI Taxonomy" id="103762"/>
    <lineage>
        <taxon>Eukaryota</taxon>
        <taxon>Viridiplantae</taxon>
        <taxon>Streptophyta</taxon>
        <taxon>Embryophyta</taxon>
        <taxon>Tracheophyta</taxon>
        <taxon>Spermatophyta</taxon>
        <taxon>Magnoliopsida</taxon>
        <taxon>Liliopsida</taxon>
        <taxon>Poales</taxon>
        <taxon>Poaceae</taxon>
        <taxon>BOP clade</taxon>
        <taxon>Oryzoideae</taxon>
        <taxon>Oryzeae</taxon>
        <taxon>Zizaniinae</taxon>
        <taxon>Zizania</taxon>
    </lineage>
</organism>
<evidence type="ECO:0000313" key="3">
    <source>
        <dbReference type="Proteomes" id="UP000729402"/>
    </source>
</evidence>
<dbReference type="EMBL" id="JAAALK010000283">
    <property type="protein sequence ID" value="KAG8073048.1"/>
    <property type="molecule type" value="Genomic_DNA"/>
</dbReference>
<evidence type="ECO:0000256" key="1">
    <source>
        <dbReference type="SAM" id="Phobius"/>
    </source>
</evidence>
<protein>
    <submittedName>
        <fullName evidence="2">Uncharacterized protein</fullName>
    </submittedName>
</protein>